<keyword evidence="3" id="KW-1185">Reference proteome</keyword>
<comment type="caution">
    <text evidence="2">The sequence shown here is derived from an EMBL/GenBank/DDBJ whole genome shotgun (WGS) entry which is preliminary data.</text>
</comment>
<keyword evidence="1" id="KW-0472">Membrane</keyword>
<evidence type="ECO:0000313" key="3">
    <source>
        <dbReference type="Proteomes" id="UP001396334"/>
    </source>
</evidence>
<reference evidence="2 3" key="1">
    <citation type="journal article" date="2024" name="G3 (Bethesda)">
        <title>Genome assembly of Hibiscus sabdariffa L. provides insights into metabolisms of medicinal natural products.</title>
        <authorList>
            <person name="Kim T."/>
        </authorList>
    </citation>
    <scope>NUCLEOTIDE SEQUENCE [LARGE SCALE GENOMIC DNA]</scope>
    <source>
        <strain evidence="2">TK-2024</strain>
        <tissue evidence="2">Old leaves</tissue>
    </source>
</reference>
<dbReference type="EMBL" id="JBBPBN010000010">
    <property type="protein sequence ID" value="KAK9030468.1"/>
    <property type="molecule type" value="Genomic_DNA"/>
</dbReference>
<feature type="transmembrane region" description="Helical" evidence="1">
    <location>
        <begin position="21"/>
        <end position="40"/>
    </location>
</feature>
<keyword evidence="1" id="KW-0812">Transmembrane</keyword>
<accession>A0ABR2SYY7</accession>
<name>A0ABR2SYY7_9ROSI</name>
<dbReference type="Proteomes" id="UP001396334">
    <property type="component" value="Unassembled WGS sequence"/>
</dbReference>
<keyword evidence="1" id="KW-1133">Transmembrane helix</keyword>
<proteinExistence type="predicted"/>
<sequence length="98" mass="10625">MAAAAPEGSQFDAGQYDDKKIFLGAFMLMVSGIVLFCKGLDVIQQAQSGTGKTATFECLIVNAISCITRIERSKSIASFINLFADLPKHYEHPVGFPH</sequence>
<organism evidence="2 3">
    <name type="scientific">Hibiscus sabdariffa</name>
    <name type="common">roselle</name>
    <dbReference type="NCBI Taxonomy" id="183260"/>
    <lineage>
        <taxon>Eukaryota</taxon>
        <taxon>Viridiplantae</taxon>
        <taxon>Streptophyta</taxon>
        <taxon>Embryophyta</taxon>
        <taxon>Tracheophyta</taxon>
        <taxon>Spermatophyta</taxon>
        <taxon>Magnoliopsida</taxon>
        <taxon>eudicotyledons</taxon>
        <taxon>Gunneridae</taxon>
        <taxon>Pentapetalae</taxon>
        <taxon>rosids</taxon>
        <taxon>malvids</taxon>
        <taxon>Malvales</taxon>
        <taxon>Malvaceae</taxon>
        <taxon>Malvoideae</taxon>
        <taxon>Hibiscus</taxon>
    </lineage>
</organism>
<protein>
    <submittedName>
        <fullName evidence="2">Uncharacterized protein</fullName>
    </submittedName>
</protein>
<gene>
    <name evidence="2" type="ORF">V6N11_031895</name>
</gene>
<evidence type="ECO:0000313" key="2">
    <source>
        <dbReference type="EMBL" id="KAK9030468.1"/>
    </source>
</evidence>
<evidence type="ECO:0000256" key="1">
    <source>
        <dbReference type="SAM" id="Phobius"/>
    </source>
</evidence>